<evidence type="ECO:0000256" key="4">
    <source>
        <dbReference type="ARBA" id="ARBA00022989"/>
    </source>
</evidence>
<dbReference type="GO" id="GO:0008104">
    <property type="term" value="P:intracellular protein localization"/>
    <property type="evidence" value="ECO:0007669"/>
    <property type="project" value="TreeGrafter"/>
</dbReference>
<evidence type="ECO:0000256" key="3">
    <source>
        <dbReference type="ARBA" id="ARBA00022692"/>
    </source>
</evidence>
<evidence type="ECO:0000256" key="5">
    <source>
        <dbReference type="ARBA" id="ARBA00023136"/>
    </source>
</evidence>
<keyword evidence="8" id="KW-0675">Receptor</keyword>
<name>A0A896A015_FRAIN</name>
<protein>
    <submittedName>
        <fullName evidence="8">Olfactory receptor 1</fullName>
    </submittedName>
</protein>
<dbReference type="PANTHER" id="PTHR33966:SF1">
    <property type="entry name" value="PROTEIN ODR-4 HOMOLOG"/>
    <property type="match status" value="1"/>
</dbReference>
<dbReference type="EMBL" id="MT211603">
    <property type="protein sequence ID" value="QSB36977.1"/>
    <property type="molecule type" value="mRNA"/>
</dbReference>
<keyword evidence="4 7" id="KW-1133">Transmembrane helix</keyword>
<feature type="transmembrane region" description="Helical" evidence="7">
    <location>
        <begin position="435"/>
        <end position="455"/>
    </location>
</feature>
<evidence type="ECO:0000313" key="8">
    <source>
        <dbReference type="EMBL" id="QSB36977.1"/>
    </source>
</evidence>
<keyword evidence="5 7" id="KW-0472">Membrane</keyword>
<evidence type="ECO:0000256" key="6">
    <source>
        <dbReference type="SAM" id="MobiDB-lite"/>
    </source>
</evidence>
<dbReference type="Pfam" id="PF14778">
    <property type="entry name" value="ODR4-like"/>
    <property type="match status" value="1"/>
</dbReference>
<sequence length="457" mass="50761">MGKSVVADEQLWTYCKQYNPSKGYVIGLILGQPSQAADYIVHLARIPPPDSINDEKPDDVNGKPKDVSGLSLSEIKESWVAAQALDVTRMLPGGFWVLGLFLIGSADPFENQQSSSRLRTILRHVHSELKKTPSLYGDSPSDKLLLHMNIQKNLVACRSVDLNGSAAFRPIDWKFQKSPLVWTQIESVLDLNYVKYLSKTDTSKQLRNQLQAILDPVSKQINSSMCTLSNELLEPDDQVESIFKKRKGKSSKKSKDISEDEPKSITANLYMPMGGTDLKPSSDAEVNNTFGIMYFIGGPVSRVFVHPKATADEASKAVKQDFIRSLTARLQMHADSLVEDEPSPPEDLETVHEPPRRVMIKLPSTSVTFSDYLFPGEGPEEALVSCKDLLDLTIESDDVETDLEVHSESMTEQWSSQPNEGATTELTLAENKNNYFIFIALGALLVALLAFVIQLNR</sequence>
<accession>A0A896A015</accession>
<feature type="region of interest" description="Disordered" evidence="6">
    <location>
        <begin position="243"/>
        <end position="265"/>
    </location>
</feature>
<dbReference type="GO" id="GO:0016020">
    <property type="term" value="C:membrane"/>
    <property type="evidence" value="ECO:0007669"/>
    <property type="project" value="UniProtKB-SubCell"/>
</dbReference>
<comment type="subcellular location">
    <subcellularLocation>
        <location evidence="1">Membrane</location>
    </subcellularLocation>
</comment>
<reference evidence="8" key="1">
    <citation type="submission" date="2020-03" db="EMBL/GenBank/DDBJ databases">
        <authorList>
            <person name="Li H."/>
            <person name="Wei H."/>
        </authorList>
    </citation>
    <scope>NUCLEOTIDE SEQUENCE</scope>
</reference>
<dbReference type="AlphaFoldDB" id="A0A896A015"/>
<comment type="similarity">
    <text evidence="2">Belongs to the ODR-4 family.</text>
</comment>
<feature type="compositionally biased region" description="Basic and acidic residues" evidence="6">
    <location>
        <begin position="253"/>
        <end position="263"/>
    </location>
</feature>
<keyword evidence="3 7" id="KW-0812">Transmembrane</keyword>
<evidence type="ECO:0000256" key="7">
    <source>
        <dbReference type="SAM" id="Phobius"/>
    </source>
</evidence>
<dbReference type="PANTHER" id="PTHR33966">
    <property type="entry name" value="PROTEIN ODR-4 HOMOLOG"/>
    <property type="match status" value="1"/>
</dbReference>
<dbReference type="GO" id="GO:0012505">
    <property type="term" value="C:endomembrane system"/>
    <property type="evidence" value="ECO:0007669"/>
    <property type="project" value="TreeGrafter"/>
</dbReference>
<evidence type="ECO:0000256" key="1">
    <source>
        <dbReference type="ARBA" id="ARBA00004370"/>
    </source>
</evidence>
<proteinExistence type="evidence at transcript level"/>
<dbReference type="InterPro" id="IPR029454">
    <property type="entry name" value="ODR-4-like"/>
</dbReference>
<organism evidence="8">
    <name type="scientific">Frankliniella intonsa</name>
    <name type="common">Thrips</name>
    <name type="synonym">Thrips intonsa</name>
    <dbReference type="NCBI Taxonomy" id="163893"/>
    <lineage>
        <taxon>Eukaryota</taxon>
        <taxon>Metazoa</taxon>
        <taxon>Ecdysozoa</taxon>
        <taxon>Arthropoda</taxon>
        <taxon>Hexapoda</taxon>
        <taxon>Insecta</taxon>
        <taxon>Pterygota</taxon>
        <taxon>Neoptera</taxon>
        <taxon>Paraneoptera</taxon>
        <taxon>Thysanoptera</taxon>
        <taxon>Terebrantia</taxon>
        <taxon>Thripoidea</taxon>
        <taxon>Thripidae</taxon>
        <taxon>Frankliniella</taxon>
    </lineage>
</organism>
<evidence type="ECO:0000256" key="2">
    <source>
        <dbReference type="ARBA" id="ARBA00010131"/>
    </source>
</evidence>